<evidence type="ECO:0000259" key="6">
    <source>
        <dbReference type="PROSITE" id="PS50949"/>
    </source>
</evidence>
<reference evidence="7 8" key="2">
    <citation type="journal article" date="2015" name="Stand. Genomic Sci.">
        <title>High quality draft genomic sequence of Arenimonas donghaensis DSM 18148(T).</title>
        <authorList>
            <person name="Chen F."/>
            <person name="Wang H."/>
            <person name="Cao Y."/>
            <person name="Li X."/>
            <person name="Wang G."/>
        </authorList>
    </citation>
    <scope>NUCLEOTIDE SEQUENCE [LARGE SCALE GENOMIC DNA]</scope>
    <source>
        <strain evidence="7 8">HO3-R19</strain>
    </source>
</reference>
<dbReference type="PANTHER" id="PTHR46577">
    <property type="entry name" value="HTH-TYPE TRANSCRIPTIONAL REGULATORY PROTEIN GABR"/>
    <property type="match status" value="1"/>
</dbReference>
<dbReference type="AlphaFoldDB" id="A0A087MKX8"/>
<gene>
    <name evidence="7" type="ORF">N788_09090</name>
</gene>
<evidence type="ECO:0000256" key="3">
    <source>
        <dbReference type="ARBA" id="ARBA00023015"/>
    </source>
</evidence>
<dbReference type="Gene3D" id="1.10.10.10">
    <property type="entry name" value="Winged helix-like DNA-binding domain superfamily/Winged helix DNA-binding domain"/>
    <property type="match status" value="1"/>
</dbReference>
<dbReference type="SUPFAM" id="SSF46785">
    <property type="entry name" value="Winged helix' DNA-binding domain"/>
    <property type="match status" value="1"/>
</dbReference>
<evidence type="ECO:0000256" key="4">
    <source>
        <dbReference type="ARBA" id="ARBA00023125"/>
    </source>
</evidence>
<keyword evidence="2" id="KW-0663">Pyridoxal phosphate</keyword>
<dbReference type="PROSITE" id="PS50949">
    <property type="entry name" value="HTH_GNTR"/>
    <property type="match status" value="1"/>
</dbReference>
<evidence type="ECO:0000256" key="2">
    <source>
        <dbReference type="ARBA" id="ARBA00022898"/>
    </source>
</evidence>
<dbReference type="Gene3D" id="3.40.640.10">
    <property type="entry name" value="Type I PLP-dependent aspartate aminotransferase-like (Major domain)"/>
    <property type="match status" value="1"/>
</dbReference>
<dbReference type="InterPro" id="IPR015421">
    <property type="entry name" value="PyrdxlP-dep_Trfase_major"/>
</dbReference>
<keyword evidence="4" id="KW-0238">DNA-binding</keyword>
<accession>A0A087MKX8</accession>
<comment type="similarity">
    <text evidence="1">In the C-terminal section; belongs to the class-I pyridoxal-phosphate-dependent aminotransferase family.</text>
</comment>
<dbReference type="SMART" id="SM00345">
    <property type="entry name" value="HTH_GNTR"/>
    <property type="match status" value="1"/>
</dbReference>
<dbReference type="InterPro" id="IPR051446">
    <property type="entry name" value="HTH_trans_reg/aminotransferase"/>
</dbReference>
<dbReference type="InterPro" id="IPR036390">
    <property type="entry name" value="WH_DNA-bd_sf"/>
</dbReference>
<feature type="domain" description="HTH gntR-type" evidence="6">
    <location>
        <begin position="14"/>
        <end position="82"/>
    </location>
</feature>
<dbReference type="PATRIC" id="fig|1121014.3.peg.579"/>
<dbReference type="GO" id="GO:0003677">
    <property type="term" value="F:DNA binding"/>
    <property type="evidence" value="ECO:0007669"/>
    <property type="project" value="UniProtKB-KW"/>
</dbReference>
<keyword evidence="5" id="KW-0804">Transcription</keyword>
<reference evidence="8" key="1">
    <citation type="submission" date="2013-08" db="EMBL/GenBank/DDBJ databases">
        <title>Genome sequencing of Arenimonas donghaensis.</title>
        <authorList>
            <person name="Chen F."/>
            <person name="Wang G."/>
        </authorList>
    </citation>
    <scope>NUCLEOTIDE SEQUENCE [LARGE SCALE GENOMIC DNA]</scope>
    <source>
        <strain evidence="8">HO3-R19</strain>
    </source>
</reference>
<dbReference type="Proteomes" id="UP000029085">
    <property type="component" value="Unassembled WGS sequence"/>
</dbReference>
<name>A0A087MKX8_9GAMM</name>
<evidence type="ECO:0000256" key="1">
    <source>
        <dbReference type="ARBA" id="ARBA00005384"/>
    </source>
</evidence>
<dbReference type="SUPFAM" id="SSF53383">
    <property type="entry name" value="PLP-dependent transferases"/>
    <property type="match status" value="1"/>
</dbReference>
<evidence type="ECO:0000313" key="7">
    <source>
        <dbReference type="EMBL" id="KFL37531.1"/>
    </source>
</evidence>
<dbReference type="RefSeq" id="WP_034220790.1">
    <property type="nucleotide sequence ID" value="NZ_AVCJ01000002.1"/>
</dbReference>
<dbReference type="CDD" id="cd07377">
    <property type="entry name" value="WHTH_GntR"/>
    <property type="match status" value="1"/>
</dbReference>
<dbReference type="GO" id="GO:0003700">
    <property type="term" value="F:DNA-binding transcription factor activity"/>
    <property type="evidence" value="ECO:0007669"/>
    <property type="project" value="InterPro"/>
</dbReference>
<keyword evidence="8" id="KW-1185">Reference proteome</keyword>
<evidence type="ECO:0000313" key="8">
    <source>
        <dbReference type="Proteomes" id="UP000029085"/>
    </source>
</evidence>
<dbReference type="Pfam" id="PF00392">
    <property type="entry name" value="GntR"/>
    <property type="match status" value="1"/>
</dbReference>
<sequence>MDDLNIVLDSASPLSLQHQLRKWLVDAIHRGVLRPGRKLPSTRALARRVRVSRNTVSLSYDALLAEGHLVSRARSGVYVAADVPAGRVAAGPRSQVQASPLAARLPAATQEQGFRCPANWHQYPFPFIDGRVNASLLPADEWREALRFSGSRQEVLACNMDHGDSDDPALLEELRGKVLPMRGLEADADQVLVTLSSRQALHLLAEVLVRRGTPVRLEEPVDPGLERRLRERQASVGRLDPDLAGPLPEGVLVVTSARRSVPAGSAWPRRLLAAVAAADGLLIEHDMPPGARDGSEAAPALAAMCPEGRVAYVASLAPVASCGEPLGIVVAAPRVIERLRQIRSSQGATPPALIQRAWCHFIGLGHYSAALQRAGRVIAARRTALRDALNHYLHKSVSIQTQPGASAYWVRLADGTDALDLARRAAAIGVLLEPVAQPDGGHLLCMGVTGLEPAEVRAGVHALSRLVRGDLAATPRHLQQEGGTVLRGHALRRTVANARLLYNTVYGAPCTLQVHADGRLSGVAGDQGEDCDQGRWWIQDGRWYRQWQQWAYGEASGYDLVVEGEQLRFYGEDGLLADTAVLIRRSRTGRAAD</sequence>
<comment type="caution">
    <text evidence="7">The sequence shown here is derived from an EMBL/GenBank/DDBJ whole genome shotgun (WGS) entry which is preliminary data.</text>
</comment>
<dbReference type="EMBL" id="AVCJ01000002">
    <property type="protein sequence ID" value="KFL37531.1"/>
    <property type="molecule type" value="Genomic_DNA"/>
</dbReference>
<organism evidence="7 8">
    <name type="scientific">Arenimonas donghaensis DSM 18148 = HO3-R19</name>
    <dbReference type="NCBI Taxonomy" id="1121014"/>
    <lineage>
        <taxon>Bacteria</taxon>
        <taxon>Pseudomonadati</taxon>
        <taxon>Pseudomonadota</taxon>
        <taxon>Gammaproteobacteria</taxon>
        <taxon>Lysobacterales</taxon>
        <taxon>Lysobacteraceae</taxon>
        <taxon>Arenimonas</taxon>
    </lineage>
</organism>
<dbReference type="STRING" id="1121014.N788_09090"/>
<evidence type="ECO:0000256" key="5">
    <source>
        <dbReference type="ARBA" id="ARBA00023163"/>
    </source>
</evidence>
<dbReference type="OrthoDB" id="9808770at2"/>
<dbReference type="InterPro" id="IPR015424">
    <property type="entry name" value="PyrdxlP-dep_Trfase"/>
</dbReference>
<proteinExistence type="inferred from homology"/>
<keyword evidence="3" id="KW-0805">Transcription regulation</keyword>
<protein>
    <recommendedName>
        <fullName evidence="6">HTH gntR-type domain-containing protein</fullName>
    </recommendedName>
</protein>
<dbReference type="InterPro" id="IPR000524">
    <property type="entry name" value="Tscrpt_reg_HTH_GntR"/>
</dbReference>
<dbReference type="PANTHER" id="PTHR46577:SF2">
    <property type="entry name" value="TRANSCRIPTIONAL REGULATORY PROTEIN"/>
    <property type="match status" value="1"/>
</dbReference>
<dbReference type="InterPro" id="IPR036388">
    <property type="entry name" value="WH-like_DNA-bd_sf"/>
</dbReference>